<protein>
    <submittedName>
        <fullName evidence="1">13935_t:CDS:1</fullName>
    </submittedName>
</protein>
<dbReference type="EMBL" id="CAJVPQ010001925">
    <property type="protein sequence ID" value="CAG8575981.1"/>
    <property type="molecule type" value="Genomic_DNA"/>
</dbReference>
<dbReference type="Gene3D" id="3.80.10.10">
    <property type="entry name" value="Ribonuclease Inhibitor"/>
    <property type="match status" value="1"/>
</dbReference>
<organism evidence="1 2">
    <name type="scientific">Funneliformis caledonium</name>
    <dbReference type="NCBI Taxonomy" id="1117310"/>
    <lineage>
        <taxon>Eukaryota</taxon>
        <taxon>Fungi</taxon>
        <taxon>Fungi incertae sedis</taxon>
        <taxon>Mucoromycota</taxon>
        <taxon>Glomeromycotina</taxon>
        <taxon>Glomeromycetes</taxon>
        <taxon>Glomerales</taxon>
        <taxon>Glomeraceae</taxon>
        <taxon>Funneliformis</taxon>
    </lineage>
</organism>
<gene>
    <name evidence="1" type="ORF">FCALED_LOCUS7343</name>
</gene>
<dbReference type="Proteomes" id="UP000789570">
    <property type="component" value="Unassembled WGS sequence"/>
</dbReference>
<proteinExistence type="predicted"/>
<keyword evidence="2" id="KW-1185">Reference proteome</keyword>
<accession>A0A9N9BU46</accession>
<sequence length="443" mass="51957">MVSLPTPHANPLFNYISYCKILDYNKILSCVRTKLLNNFHTFVCDWNDVNLKWNIHCFRIPFRSIESDRASQIELIKPFEIIISREIHKLLFNNYSIIKTLDINFAQEINFFQIYLHVNIHDAFKKLTVLYCETRNDSSLFYILASYCHLLRSIHIRKCQSDNPGLANLIDVQHNLTSIECMIDNNDAIFMNQQGLVKIGHALIKKVNTITHLKVSYQLRFFLPLKLLADTKNLKVLELTNRINYPDRRLDILSSKKFSQLEVLTMGKVNIQLVIQLIENTEGKLSEVVLDTTYHERYSGHYIQTVCRYCPNIKVLSLGINTNDFDNFDNLLINCQKLQKIIIDRYQKPNLEDTKKLYNILLKSSPKIMCEIRIASNWVFLASDLDKFIVDWNARIPPVPLTMYLSIFIKSDETFNVSMKMLEQHEKDGTLKHYDFFCDNYIC</sequence>
<dbReference type="SUPFAM" id="SSF52047">
    <property type="entry name" value="RNI-like"/>
    <property type="match status" value="1"/>
</dbReference>
<dbReference type="AlphaFoldDB" id="A0A9N9BU46"/>
<comment type="caution">
    <text evidence="1">The sequence shown here is derived from an EMBL/GenBank/DDBJ whole genome shotgun (WGS) entry which is preliminary data.</text>
</comment>
<reference evidence="1" key="1">
    <citation type="submission" date="2021-06" db="EMBL/GenBank/DDBJ databases">
        <authorList>
            <person name="Kallberg Y."/>
            <person name="Tangrot J."/>
            <person name="Rosling A."/>
        </authorList>
    </citation>
    <scope>NUCLEOTIDE SEQUENCE</scope>
    <source>
        <strain evidence="1">UK204</strain>
    </source>
</reference>
<name>A0A9N9BU46_9GLOM</name>
<dbReference type="InterPro" id="IPR032675">
    <property type="entry name" value="LRR_dom_sf"/>
</dbReference>
<evidence type="ECO:0000313" key="2">
    <source>
        <dbReference type="Proteomes" id="UP000789570"/>
    </source>
</evidence>
<evidence type="ECO:0000313" key="1">
    <source>
        <dbReference type="EMBL" id="CAG8575981.1"/>
    </source>
</evidence>